<dbReference type="Gene3D" id="3.30.70.270">
    <property type="match status" value="1"/>
</dbReference>
<feature type="transmembrane region" description="Helical" evidence="1">
    <location>
        <begin position="147"/>
        <end position="167"/>
    </location>
</feature>
<evidence type="ECO:0000259" key="2">
    <source>
        <dbReference type="PROSITE" id="PS50887"/>
    </source>
</evidence>
<dbReference type="CDD" id="cd01949">
    <property type="entry name" value="GGDEF"/>
    <property type="match status" value="1"/>
</dbReference>
<dbReference type="Pfam" id="PF00990">
    <property type="entry name" value="GGDEF"/>
    <property type="match status" value="1"/>
</dbReference>
<comment type="caution">
    <text evidence="3">The sequence shown here is derived from an EMBL/GenBank/DDBJ whole genome shotgun (WGS) entry which is preliminary data.</text>
</comment>
<dbReference type="SMART" id="SM00267">
    <property type="entry name" value="GGDEF"/>
    <property type="match status" value="1"/>
</dbReference>
<dbReference type="InterPro" id="IPR029787">
    <property type="entry name" value="Nucleotide_cyclase"/>
</dbReference>
<accession>A0ABW8AL02</accession>
<dbReference type="EMBL" id="JBITLV010000002">
    <property type="protein sequence ID" value="MFI7587045.1"/>
    <property type="molecule type" value="Genomic_DNA"/>
</dbReference>
<proteinExistence type="predicted"/>
<dbReference type="Proteomes" id="UP001612915">
    <property type="component" value="Unassembled WGS sequence"/>
</dbReference>
<keyword evidence="3" id="KW-0548">Nucleotidyltransferase</keyword>
<evidence type="ECO:0000256" key="1">
    <source>
        <dbReference type="SAM" id="Phobius"/>
    </source>
</evidence>
<dbReference type="GO" id="GO:0052621">
    <property type="term" value="F:diguanylate cyclase activity"/>
    <property type="evidence" value="ECO:0007669"/>
    <property type="project" value="UniProtKB-EC"/>
</dbReference>
<keyword evidence="1" id="KW-0472">Membrane</keyword>
<dbReference type="NCBIfam" id="TIGR00254">
    <property type="entry name" value="GGDEF"/>
    <property type="match status" value="1"/>
</dbReference>
<dbReference type="RefSeq" id="WP_398277922.1">
    <property type="nucleotide sequence ID" value="NZ_JBITLV010000002.1"/>
</dbReference>
<sequence length="352" mass="37485">MRSQASAAVPDHEAPRVLVIIDVAGNVVGAVLLVVMALVPGIIDPRADFLLWAGAGTFVCFGLLSLFMGRVHPWRIVPQHLFGVVLVSVLGVITLNRLLLVAVALANVLIALSLSMTHGRTASYAMTAFASAGTAVAVLAGDGSLEWRLIIAAAAAIMSWAPAMAVLEFREQLNAALREARQLAVHDPLTGLLNRRGLTEKSPGVVTRATEQGTWLVLLMADLDHFKLINDQHGHAEGDEMLRRVASVVRAVVREEDVVARTGGEELVVVATVRRRAEVEALAERIRAAVEQELSPWGVTVSIGVLGRRPTHPGTTGTPPAELVWTMIDAADGLMYAAKQSGRNAVRAGTLD</sequence>
<keyword evidence="3" id="KW-0808">Transferase</keyword>
<dbReference type="InterPro" id="IPR000160">
    <property type="entry name" value="GGDEF_dom"/>
</dbReference>
<keyword evidence="1" id="KW-1133">Transmembrane helix</keyword>
<name>A0ABW8AL02_9ACTN</name>
<feature type="transmembrane region" description="Helical" evidence="1">
    <location>
        <begin position="49"/>
        <end position="69"/>
    </location>
</feature>
<feature type="domain" description="GGDEF" evidence="2">
    <location>
        <begin position="214"/>
        <end position="351"/>
    </location>
</feature>
<keyword evidence="1" id="KW-0812">Transmembrane</keyword>
<dbReference type="SUPFAM" id="SSF55073">
    <property type="entry name" value="Nucleotide cyclase"/>
    <property type="match status" value="1"/>
</dbReference>
<reference evidence="3 4" key="1">
    <citation type="submission" date="2024-10" db="EMBL/GenBank/DDBJ databases">
        <title>The Natural Products Discovery Center: Release of the First 8490 Sequenced Strains for Exploring Actinobacteria Biosynthetic Diversity.</title>
        <authorList>
            <person name="Kalkreuter E."/>
            <person name="Kautsar S.A."/>
            <person name="Yang D."/>
            <person name="Bader C.D."/>
            <person name="Teijaro C.N."/>
            <person name="Fluegel L."/>
            <person name="Davis C.M."/>
            <person name="Simpson J.R."/>
            <person name="Lauterbach L."/>
            <person name="Steele A.D."/>
            <person name="Gui C."/>
            <person name="Meng S."/>
            <person name="Li G."/>
            <person name="Viehrig K."/>
            <person name="Ye F."/>
            <person name="Su P."/>
            <person name="Kiefer A.F."/>
            <person name="Nichols A."/>
            <person name="Cepeda A.J."/>
            <person name="Yan W."/>
            <person name="Fan B."/>
            <person name="Jiang Y."/>
            <person name="Adhikari A."/>
            <person name="Zheng C.-J."/>
            <person name="Schuster L."/>
            <person name="Cowan T.M."/>
            <person name="Smanski M.J."/>
            <person name="Chevrette M.G."/>
            <person name="De Carvalho L.P.S."/>
            <person name="Shen B."/>
        </authorList>
    </citation>
    <scope>NUCLEOTIDE SEQUENCE [LARGE SCALE GENOMIC DNA]</scope>
    <source>
        <strain evidence="3 4">NPDC049639</strain>
    </source>
</reference>
<evidence type="ECO:0000313" key="4">
    <source>
        <dbReference type="Proteomes" id="UP001612915"/>
    </source>
</evidence>
<dbReference type="InterPro" id="IPR050469">
    <property type="entry name" value="Diguanylate_Cyclase"/>
</dbReference>
<protein>
    <submittedName>
        <fullName evidence="3">Diguanylate cyclase</fullName>
        <ecNumber evidence="3">2.7.7.65</ecNumber>
    </submittedName>
</protein>
<keyword evidence="4" id="KW-1185">Reference proteome</keyword>
<dbReference type="PANTHER" id="PTHR45138:SF9">
    <property type="entry name" value="DIGUANYLATE CYCLASE DGCM-RELATED"/>
    <property type="match status" value="1"/>
</dbReference>
<gene>
    <name evidence="3" type="ORF">ACIB24_08225</name>
</gene>
<dbReference type="EC" id="2.7.7.65" evidence="3"/>
<dbReference type="PROSITE" id="PS50887">
    <property type="entry name" value="GGDEF"/>
    <property type="match status" value="1"/>
</dbReference>
<feature type="transmembrane region" description="Helical" evidence="1">
    <location>
        <begin position="81"/>
        <end position="110"/>
    </location>
</feature>
<dbReference type="PANTHER" id="PTHR45138">
    <property type="entry name" value="REGULATORY COMPONENTS OF SENSORY TRANSDUCTION SYSTEM"/>
    <property type="match status" value="1"/>
</dbReference>
<organism evidence="3 4">
    <name type="scientific">Spongisporangium articulatum</name>
    <dbReference type="NCBI Taxonomy" id="3362603"/>
    <lineage>
        <taxon>Bacteria</taxon>
        <taxon>Bacillati</taxon>
        <taxon>Actinomycetota</taxon>
        <taxon>Actinomycetes</taxon>
        <taxon>Kineosporiales</taxon>
        <taxon>Kineosporiaceae</taxon>
        <taxon>Spongisporangium</taxon>
    </lineage>
</organism>
<feature type="transmembrane region" description="Helical" evidence="1">
    <location>
        <begin position="20"/>
        <end position="43"/>
    </location>
</feature>
<feature type="transmembrane region" description="Helical" evidence="1">
    <location>
        <begin position="122"/>
        <end position="140"/>
    </location>
</feature>
<dbReference type="InterPro" id="IPR043128">
    <property type="entry name" value="Rev_trsase/Diguanyl_cyclase"/>
</dbReference>
<evidence type="ECO:0000313" key="3">
    <source>
        <dbReference type="EMBL" id="MFI7587045.1"/>
    </source>
</evidence>